<dbReference type="EMBL" id="LT629710">
    <property type="protein sequence ID" value="SDO35336.1"/>
    <property type="molecule type" value="Genomic_DNA"/>
</dbReference>
<dbReference type="InterPro" id="IPR013429">
    <property type="entry name" value="Regulatory_FmdB_Zinc_ribbon"/>
</dbReference>
<protein>
    <submittedName>
        <fullName evidence="3">Putative regulatory protein, FmdB family</fullName>
    </submittedName>
</protein>
<evidence type="ECO:0000313" key="4">
    <source>
        <dbReference type="Proteomes" id="UP000198741"/>
    </source>
</evidence>
<dbReference type="RefSeq" id="WP_090474578.1">
    <property type="nucleotide sequence ID" value="NZ_LT629710.1"/>
</dbReference>
<feature type="domain" description="Putative regulatory protein FmdB zinc ribbon" evidence="2">
    <location>
        <begin position="1"/>
        <end position="41"/>
    </location>
</feature>
<organism evidence="3 4">
    <name type="scientific">Nakamurella panacisegetis</name>
    <dbReference type="NCBI Taxonomy" id="1090615"/>
    <lineage>
        <taxon>Bacteria</taxon>
        <taxon>Bacillati</taxon>
        <taxon>Actinomycetota</taxon>
        <taxon>Actinomycetes</taxon>
        <taxon>Nakamurellales</taxon>
        <taxon>Nakamurellaceae</taxon>
        <taxon>Nakamurella</taxon>
    </lineage>
</organism>
<feature type="compositionally biased region" description="Basic and acidic residues" evidence="1">
    <location>
        <begin position="79"/>
        <end position="90"/>
    </location>
</feature>
<name>A0A1H0IV09_9ACTN</name>
<dbReference type="STRING" id="1090615.SAMN04515671_0666"/>
<sequence>MPTYQYACTECGHRFEQVQAFSEASLTECPNCGGKLRKVYGSVGVVFKGSGFYRTDSRSGAVPAVSSEKSDSSSSESKPAAKESSPKKTSDAGSSSGSSTAGSSSSSSSGSSSSSSKPAAAATT</sequence>
<dbReference type="NCBIfam" id="TIGR02605">
    <property type="entry name" value="CxxC_CxxC_SSSS"/>
    <property type="match status" value="1"/>
</dbReference>
<proteinExistence type="predicted"/>
<dbReference type="OrthoDB" id="9813321at2"/>
<dbReference type="AlphaFoldDB" id="A0A1H0IV09"/>
<dbReference type="PANTHER" id="PTHR34404">
    <property type="entry name" value="REGULATORY PROTEIN, FMDB FAMILY"/>
    <property type="match status" value="1"/>
</dbReference>
<evidence type="ECO:0000259" key="2">
    <source>
        <dbReference type="SMART" id="SM00834"/>
    </source>
</evidence>
<feature type="compositionally biased region" description="Low complexity" evidence="1">
    <location>
        <begin position="91"/>
        <end position="124"/>
    </location>
</feature>
<dbReference type="Pfam" id="PF09723">
    <property type="entry name" value="Zn_ribbon_8"/>
    <property type="match status" value="1"/>
</dbReference>
<reference evidence="3 4" key="1">
    <citation type="submission" date="2016-10" db="EMBL/GenBank/DDBJ databases">
        <authorList>
            <person name="de Groot N.N."/>
        </authorList>
    </citation>
    <scope>NUCLEOTIDE SEQUENCE [LARGE SCALE GENOMIC DNA]</scope>
    <source>
        <strain evidence="4">P4-7,KCTC 19426,CECT 7604</strain>
    </source>
</reference>
<evidence type="ECO:0000313" key="3">
    <source>
        <dbReference type="EMBL" id="SDO35336.1"/>
    </source>
</evidence>
<keyword evidence="4" id="KW-1185">Reference proteome</keyword>
<evidence type="ECO:0000256" key="1">
    <source>
        <dbReference type="SAM" id="MobiDB-lite"/>
    </source>
</evidence>
<accession>A0A1H0IV09</accession>
<feature type="compositionally biased region" description="Low complexity" evidence="1">
    <location>
        <begin position="63"/>
        <end position="78"/>
    </location>
</feature>
<dbReference type="SMART" id="SM00834">
    <property type="entry name" value="CxxC_CXXC_SSSS"/>
    <property type="match status" value="1"/>
</dbReference>
<gene>
    <name evidence="3" type="ORF">SAMN04515671_0666</name>
</gene>
<dbReference type="PANTHER" id="PTHR34404:SF2">
    <property type="entry name" value="CONSERVED SERINE RICH PROTEIN"/>
    <property type="match status" value="1"/>
</dbReference>
<feature type="region of interest" description="Disordered" evidence="1">
    <location>
        <begin position="50"/>
        <end position="124"/>
    </location>
</feature>
<dbReference type="Proteomes" id="UP000198741">
    <property type="component" value="Chromosome I"/>
</dbReference>